<proteinExistence type="predicted"/>
<gene>
    <name evidence="2" type="ORF">RchiOBHm_Chr2g0154011</name>
</gene>
<dbReference type="AlphaFoldDB" id="A0A2P6S0V1"/>
<organism evidence="2 3">
    <name type="scientific">Rosa chinensis</name>
    <name type="common">China rose</name>
    <dbReference type="NCBI Taxonomy" id="74649"/>
    <lineage>
        <taxon>Eukaryota</taxon>
        <taxon>Viridiplantae</taxon>
        <taxon>Streptophyta</taxon>
        <taxon>Embryophyta</taxon>
        <taxon>Tracheophyta</taxon>
        <taxon>Spermatophyta</taxon>
        <taxon>Magnoliopsida</taxon>
        <taxon>eudicotyledons</taxon>
        <taxon>Gunneridae</taxon>
        <taxon>Pentapetalae</taxon>
        <taxon>rosids</taxon>
        <taxon>fabids</taxon>
        <taxon>Rosales</taxon>
        <taxon>Rosaceae</taxon>
        <taxon>Rosoideae</taxon>
        <taxon>Rosoideae incertae sedis</taxon>
        <taxon>Rosa</taxon>
    </lineage>
</organism>
<name>A0A2P6S0V1_ROSCH</name>
<keyword evidence="1" id="KW-0472">Membrane</keyword>
<dbReference type="Gramene" id="PRQ52307">
    <property type="protein sequence ID" value="PRQ52307"/>
    <property type="gene ID" value="RchiOBHm_Chr2g0154011"/>
</dbReference>
<keyword evidence="1" id="KW-1133">Transmembrane helix</keyword>
<dbReference type="Proteomes" id="UP000238479">
    <property type="component" value="Chromosome 2"/>
</dbReference>
<sequence length="65" mass="7534">MTILIIDLAIFIFVVFTLQNLLGYIWEVRTLPQQLLLEDLDAAKCKHQYEDIVVGFFFVKGLEST</sequence>
<reference evidence="2 3" key="1">
    <citation type="journal article" date="2018" name="Nat. Genet.">
        <title>The Rosa genome provides new insights in the design of modern roses.</title>
        <authorList>
            <person name="Bendahmane M."/>
        </authorList>
    </citation>
    <scope>NUCLEOTIDE SEQUENCE [LARGE SCALE GENOMIC DNA]</scope>
    <source>
        <strain evidence="3">cv. Old Blush</strain>
    </source>
</reference>
<keyword evidence="3" id="KW-1185">Reference proteome</keyword>
<comment type="caution">
    <text evidence="2">The sequence shown here is derived from an EMBL/GenBank/DDBJ whole genome shotgun (WGS) entry which is preliminary data.</text>
</comment>
<keyword evidence="1" id="KW-0812">Transmembrane</keyword>
<evidence type="ECO:0000313" key="2">
    <source>
        <dbReference type="EMBL" id="PRQ52307.1"/>
    </source>
</evidence>
<accession>A0A2P6S0V1</accession>
<evidence type="ECO:0000256" key="1">
    <source>
        <dbReference type="SAM" id="Phobius"/>
    </source>
</evidence>
<dbReference type="EMBL" id="PDCK01000040">
    <property type="protein sequence ID" value="PRQ52307.1"/>
    <property type="molecule type" value="Genomic_DNA"/>
</dbReference>
<feature type="transmembrane region" description="Helical" evidence="1">
    <location>
        <begin position="6"/>
        <end position="26"/>
    </location>
</feature>
<protein>
    <submittedName>
        <fullName evidence="2">Uncharacterized protein</fullName>
    </submittedName>
</protein>
<evidence type="ECO:0000313" key="3">
    <source>
        <dbReference type="Proteomes" id="UP000238479"/>
    </source>
</evidence>